<evidence type="ECO:0000256" key="1">
    <source>
        <dbReference type="SAM" id="MobiDB-lite"/>
    </source>
</evidence>
<comment type="caution">
    <text evidence="2">The sequence shown here is derived from an EMBL/GenBank/DDBJ whole genome shotgun (WGS) entry which is preliminary data.</text>
</comment>
<proteinExistence type="predicted"/>
<keyword evidence="3" id="KW-1185">Reference proteome</keyword>
<evidence type="ECO:0000313" key="3">
    <source>
        <dbReference type="Proteomes" id="UP000828251"/>
    </source>
</evidence>
<protein>
    <submittedName>
        <fullName evidence="2">Uncharacterized protein</fullName>
    </submittedName>
</protein>
<name>A0A9D4AGB2_9ROSI</name>
<evidence type="ECO:0000313" key="2">
    <source>
        <dbReference type="EMBL" id="KAH1114721.1"/>
    </source>
</evidence>
<gene>
    <name evidence="2" type="ORF">J1N35_008099</name>
</gene>
<dbReference type="AlphaFoldDB" id="A0A9D4AGB2"/>
<feature type="region of interest" description="Disordered" evidence="1">
    <location>
        <begin position="14"/>
        <end position="52"/>
    </location>
</feature>
<sequence>MDWFRNNSKSYLLPTSERGMQCHHRRPRPGSINPRSGEDVSGGSTSSPPATEDSIVVQPLALVYFTQAPKHAQSFPTSTPSLREYFAQHPPTIPYYTSMPPATLTHLVSSIIPTFYSKTTHATPYKHPSIVS</sequence>
<dbReference type="EMBL" id="JAIQCV010000003">
    <property type="protein sequence ID" value="KAH1114721.1"/>
    <property type="molecule type" value="Genomic_DNA"/>
</dbReference>
<reference evidence="2 3" key="1">
    <citation type="journal article" date="2021" name="Plant Biotechnol. J.">
        <title>Multi-omics assisted identification of the key and species-specific regulatory components of drought-tolerant mechanisms in Gossypium stocksii.</title>
        <authorList>
            <person name="Yu D."/>
            <person name="Ke L."/>
            <person name="Zhang D."/>
            <person name="Wu Y."/>
            <person name="Sun Y."/>
            <person name="Mei J."/>
            <person name="Sun J."/>
            <person name="Sun Y."/>
        </authorList>
    </citation>
    <scope>NUCLEOTIDE SEQUENCE [LARGE SCALE GENOMIC DNA]</scope>
    <source>
        <strain evidence="3">cv. E1</strain>
        <tissue evidence="2">Leaf</tissue>
    </source>
</reference>
<accession>A0A9D4AGB2</accession>
<dbReference type="Proteomes" id="UP000828251">
    <property type="component" value="Unassembled WGS sequence"/>
</dbReference>
<organism evidence="2 3">
    <name type="scientific">Gossypium stocksii</name>
    <dbReference type="NCBI Taxonomy" id="47602"/>
    <lineage>
        <taxon>Eukaryota</taxon>
        <taxon>Viridiplantae</taxon>
        <taxon>Streptophyta</taxon>
        <taxon>Embryophyta</taxon>
        <taxon>Tracheophyta</taxon>
        <taxon>Spermatophyta</taxon>
        <taxon>Magnoliopsida</taxon>
        <taxon>eudicotyledons</taxon>
        <taxon>Gunneridae</taxon>
        <taxon>Pentapetalae</taxon>
        <taxon>rosids</taxon>
        <taxon>malvids</taxon>
        <taxon>Malvales</taxon>
        <taxon>Malvaceae</taxon>
        <taxon>Malvoideae</taxon>
        <taxon>Gossypium</taxon>
    </lineage>
</organism>